<dbReference type="InParanoid" id="A0A2N3NBC2"/>
<proteinExistence type="predicted"/>
<dbReference type="AlphaFoldDB" id="A0A2N3NBC2"/>
<accession>A0A2N3NBC2</accession>
<evidence type="ECO:0000313" key="3">
    <source>
        <dbReference type="Proteomes" id="UP000233524"/>
    </source>
</evidence>
<name>A0A2N3NBC2_9PEZI</name>
<dbReference type="OrthoDB" id="5242471at2759"/>
<evidence type="ECO:0000256" key="1">
    <source>
        <dbReference type="SAM" id="MobiDB-lite"/>
    </source>
</evidence>
<dbReference type="Proteomes" id="UP000233524">
    <property type="component" value="Unassembled WGS sequence"/>
</dbReference>
<gene>
    <name evidence="2" type="ORF">jhhlp_004350</name>
</gene>
<feature type="region of interest" description="Disordered" evidence="1">
    <location>
        <begin position="1"/>
        <end position="25"/>
    </location>
</feature>
<dbReference type="EMBL" id="NLAX01000010">
    <property type="protein sequence ID" value="PKS09729.1"/>
    <property type="molecule type" value="Genomic_DNA"/>
</dbReference>
<evidence type="ECO:0000313" key="2">
    <source>
        <dbReference type="EMBL" id="PKS09729.1"/>
    </source>
</evidence>
<organism evidence="2 3">
    <name type="scientific">Lomentospora prolificans</name>
    <dbReference type="NCBI Taxonomy" id="41688"/>
    <lineage>
        <taxon>Eukaryota</taxon>
        <taxon>Fungi</taxon>
        <taxon>Dikarya</taxon>
        <taxon>Ascomycota</taxon>
        <taxon>Pezizomycotina</taxon>
        <taxon>Sordariomycetes</taxon>
        <taxon>Hypocreomycetidae</taxon>
        <taxon>Microascales</taxon>
        <taxon>Microascaceae</taxon>
        <taxon>Lomentospora</taxon>
    </lineage>
</organism>
<protein>
    <submittedName>
        <fullName evidence="2">Uncharacterized protein</fullName>
    </submittedName>
</protein>
<dbReference type="STRING" id="41688.A0A2N3NBC2"/>
<reference evidence="2 3" key="1">
    <citation type="journal article" date="2017" name="G3 (Bethesda)">
        <title>First Draft Genome Sequence of the Pathogenic Fungus Lomentospora prolificans (Formerly Scedosporium prolificans).</title>
        <authorList>
            <person name="Luo R."/>
            <person name="Zimin A."/>
            <person name="Workman R."/>
            <person name="Fan Y."/>
            <person name="Pertea G."/>
            <person name="Grossman N."/>
            <person name="Wear M.P."/>
            <person name="Jia B."/>
            <person name="Miller H."/>
            <person name="Casadevall A."/>
            <person name="Timp W."/>
            <person name="Zhang S.X."/>
            <person name="Salzberg S.L."/>
        </authorList>
    </citation>
    <scope>NUCLEOTIDE SEQUENCE [LARGE SCALE GENOMIC DNA]</scope>
    <source>
        <strain evidence="2 3">JHH-5317</strain>
    </source>
</reference>
<comment type="caution">
    <text evidence="2">The sequence shown here is derived from an EMBL/GenBank/DDBJ whole genome shotgun (WGS) entry which is preliminary data.</text>
</comment>
<keyword evidence="3" id="KW-1185">Reference proteome</keyword>
<dbReference type="VEuPathDB" id="FungiDB:jhhlp_004350"/>
<sequence>MNGVMRKMSQALLQHKSRQKDSRKSAEFLARFREQQRNMNEELTEYIQTKTAEIEKSTSAVAKAVDTTCSKLSELLESRPGSSSSAEAHPLFKQGQETIAFCQQILKQYEDANNLIQGEKYVSIAVSLDEDRQQILEIIDIAAKFGEVAVNGVFCASSDNHGGLHISEPKDDKEKLAQSFFKESLAILGNKSWGEDAWSLFKAWHGVSKVVNMSDKTSASARE</sequence>